<evidence type="ECO:0000313" key="2">
    <source>
        <dbReference type="EMBL" id="KAA3466392.1"/>
    </source>
</evidence>
<dbReference type="Gene3D" id="1.10.340.70">
    <property type="match status" value="1"/>
</dbReference>
<evidence type="ECO:0000259" key="1">
    <source>
        <dbReference type="Pfam" id="PF17921"/>
    </source>
</evidence>
<sequence length="59" mass="7054">MCPDDVDLSKMYHGLREMYWWSSLKCDVTNFMNRCLVFQKVKAEHQYLLGLLQSVKILK</sequence>
<dbReference type="Proteomes" id="UP000325315">
    <property type="component" value="Unassembled WGS sequence"/>
</dbReference>
<dbReference type="EMBL" id="SMMG02000007">
    <property type="protein sequence ID" value="KAA3466392.1"/>
    <property type="molecule type" value="Genomic_DNA"/>
</dbReference>
<organism evidence="2 3">
    <name type="scientific">Gossypium australe</name>
    <dbReference type="NCBI Taxonomy" id="47621"/>
    <lineage>
        <taxon>Eukaryota</taxon>
        <taxon>Viridiplantae</taxon>
        <taxon>Streptophyta</taxon>
        <taxon>Embryophyta</taxon>
        <taxon>Tracheophyta</taxon>
        <taxon>Spermatophyta</taxon>
        <taxon>Magnoliopsida</taxon>
        <taxon>eudicotyledons</taxon>
        <taxon>Gunneridae</taxon>
        <taxon>Pentapetalae</taxon>
        <taxon>rosids</taxon>
        <taxon>malvids</taxon>
        <taxon>Malvales</taxon>
        <taxon>Malvaceae</taxon>
        <taxon>Malvoideae</taxon>
        <taxon>Gossypium</taxon>
    </lineage>
</organism>
<dbReference type="AlphaFoldDB" id="A0A5B6VB80"/>
<feature type="domain" description="Integrase zinc-binding" evidence="1">
    <location>
        <begin position="9"/>
        <end position="43"/>
    </location>
</feature>
<keyword evidence="3" id="KW-1185">Reference proteome</keyword>
<gene>
    <name evidence="2" type="ORF">EPI10_001487</name>
</gene>
<proteinExistence type="predicted"/>
<protein>
    <submittedName>
        <fullName evidence="2">Taxadiene 5-alpha hydroxylase</fullName>
    </submittedName>
</protein>
<name>A0A5B6VB80_9ROSI</name>
<evidence type="ECO:0000313" key="3">
    <source>
        <dbReference type="Proteomes" id="UP000325315"/>
    </source>
</evidence>
<dbReference type="InterPro" id="IPR041588">
    <property type="entry name" value="Integrase_H2C2"/>
</dbReference>
<accession>A0A5B6VB80</accession>
<reference evidence="3" key="1">
    <citation type="journal article" date="2019" name="Plant Biotechnol. J.">
        <title>Genome sequencing of the Australian wild diploid species Gossypium australe highlights disease resistance and delayed gland morphogenesis.</title>
        <authorList>
            <person name="Cai Y."/>
            <person name="Cai X."/>
            <person name="Wang Q."/>
            <person name="Wang P."/>
            <person name="Zhang Y."/>
            <person name="Cai C."/>
            <person name="Xu Y."/>
            <person name="Wang K."/>
            <person name="Zhou Z."/>
            <person name="Wang C."/>
            <person name="Geng S."/>
            <person name="Li B."/>
            <person name="Dong Q."/>
            <person name="Hou Y."/>
            <person name="Wang H."/>
            <person name="Ai P."/>
            <person name="Liu Z."/>
            <person name="Yi F."/>
            <person name="Sun M."/>
            <person name="An G."/>
            <person name="Cheng J."/>
            <person name="Zhang Y."/>
            <person name="Shi Q."/>
            <person name="Xie Y."/>
            <person name="Shi X."/>
            <person name="Chang Y."/>
            <person name="Huang F."/>
            <person name="Chen Y."/>
            <person name="Hong S."/>
            <person name="Mi L."/>
            <person name="Sun Q."/>
            <person name="Zhang L."/>
            <person name="Zhou B."/>
            <person name="Peng R."/>
            <person name="Zhang X."/>
            <person name="Liu F."/>
        </authorList>
    </citation>
    <scope>NUCLEOTIDE SEQUENCE [LARGE SCALE GENOMIC DNA]</scope>
    <source>
        <strain evidence="3">cv. PA1801</strain>
    </source>
</reference>
<dbReference type="Pfam" id="PF17921">
    <property type="entry name" value="Integrase_H2C2"/>
    <property type="match status" value="1"/>
</dbReference>
<comment type="caution">
    <text evidence="2">The sequence shown here is derived from an EMBL/GenBank/DDBJ whole genome shotgun (WGS) entry which is preliminary data.</text>
</comment>